<dbReference type="PROSITE" id="PS01302">
    <property type="entry name" value="UPF0758"/>
    <property type="match status" value="1"/>
</dbReference>
<evidence type="ECO:0000259" key="7">
    <source>
        <dbReference type="PROSITE" id="PS50249"/>
    </source>
</evidence>
<dbReference type="PANTHER" id="PTHR30471">
    <property type="entry name" value="DNA REPAIR PROTEIN RADC"/>
    <property type="match status" value="1"/>
</dbReference>
<evidence type="ECO:0000313" key="9">
    <source>
        <dbReference type="Proteomes" id="UP000179024"/>
    </source>
</evidence>
<evidence type="ECO:0000313" key="8">
    <source>
        <dbReference type="EMBL" id="OGK40065.1"/>
    </source>
</evidence>
<dbReference type="NCBIfam" id="NF000642">
    <property type="entry name" value="PRK00024.1"/>
    <property type="match status" value="1"/>
</dbReference>
<gene>
    <name evidence="8" type="ORF">A3F34_01475</name>
</gene>
<dbReference type="Pfam" id="PF04002">
    <property type="entry name" value="RadC"/>
    <property type="match status" value="1"/>
</dbReference>
<feature type="domain" description="MPN" evidence="7">
    <location>
        <begin position="105"/>
        <end position="226"/>
    </location>
</feature>
<dbReference type="GO" id="GO:0006508">
    <property type="term" value="P:proteolysis"/>
    <property type="evidence" value="ECO:0007669"/>
    <property type="project" value="UniProtKB-KW"/>
</dbReference>
<comment type="caution">
    <text evidence="8">The sequence shown here is derived from an EMBL/GenBank/DDBJ whole genome shotgun (WGS) entry which is preliminary data.</text>
</comment>
<keyword evidence="4" id="KW-0862">Zinc</keyword>
<reference evidence="8 9" key="1">
    <citation type="journal article" date="2016" name="Nat. Commun.">
        <title>Thousands of microbial genomes shed light on interconnected biogeochemical processes in an aquifer system.</title>
        <authorList>
            <person name="Anantharaman K."/>
            <person name="Brown C.T."/>
            <person name="Hug L.A."/>
            <person name="Sharon I."/>
            <person name="Castelle C.J."/>
            <person name="Probst A.J."/>
            <person name="Thomas B.C."/>
            <person name="Singh A."/>
            <person name="Wilkins M.J."/>
            <person name="Karaoz U."/>
            <person name="Brodie E.L."/>
            <person name="Williams K.H."/>
            <person name="Hubbard S.S."/>
            <person name="Banfield J.F."/>
        </authorList>
    </citation>
    <scope>NUCLEOTIDE SEQUENCE [LARGE SCALE GENOMIC DNA]</scope>
</reference>
<dbReference type="NCBIfam" id="TIGR00608">
    <property type="entry name" value="radc"/>
    <property type="match status" value="1"/>
</dbReference>
<dbReference type="InterPro" id="IPR037518">
    <property type="entry name" value="MPN"/>
</dbReference>
<keyword evidence="3" id="KW-0378">Hydrolase</keyword>
<dbReference type="InterPro" id="IPR046778">
    <property type="entry name" value="UPF0758_N"/>
</dbReference>
<name>A0A1F7I9N1_9BACT</name>
<dbReference type="AlphaFoldDB" id="A0A1F7I9N1"/>
<protein>
    <recommendedName>
        <fullName evidence="7">MPN domain-containing protein</fullName>
    </recommendedName>
</protein>
<evidence type="ECO:0000256" key="1">
    <source>
        <dbReference type="ARBA" id="ARBA00022670"/>
    </source>
</evidence>
<dbReference type="GO" id="GO:0008237">
    <property type="term" value="F:metallopeptidase activity"/>
    <property type="evidence" value="ECO:0007669"/>
    <property type="project" value="UniProtKB-KW"/>
</dbReference>
<dbReference type="InterPro" id="IPR020891">
    <property type="entry name" value="UPF0758_CS"/>
</dbReference>
<dbReference type="PROSITE" id="PS50249">
    <property type="entry name" value="MPN"/>
    <property type="match status" value="1"/>
</dbReference>
<dbReference type="CDD" id="cd08071">
    <property type="entry name" value="MPN_DUF2466"/>
    <property type="match status" value="1"/>
</dbReference>
<evidence type="ECO:0000256" key="3">
    <source>
        <dbReference type="ARBA" id="ARBA00022801"/>
    </source>
</evidence>
<keyword evidence="1" id="KW-0645">Protease</keyword>
<comment type="similarity">
    <text evidence="6">Belongs to the UPF0758 family.</text>
</comment>
<accession>A0A1F7I9N1</accession>
<dbReference type="InterPro" id="IPR025657">
    <property type="entry name" value="RadC_JAB"/>
</dbReference>
<dbReference type="GO" id="GO:0046872">
    <property type="term" value="F:metal ion binding"/>
    <property type="evidence" value="ECO:0007669"/>
    <property type="project" value="UniProtKB-KW"/>
</dbReference>
<dbReference type="Proteomes" id="UP000179024">
    <property type="component" value="Unassembled WGS sequence"/>
</dbReference>
<proteinExistence type="inferred from homology"/>
<keyword evidence="5" id="KW-0482">Metalloprotease</keyword>
<dbReference type="Gene3D" id="3.40.140.10">
    <property type="entry name" value="Cytidine Deaminase, domain 2"/>
    <property type="match status" value="1"/>
</dbReference>
<sequence>MIYHLIMKIQDLPTFMRPREKLVRSGAATLTDHELLAILLRTGYEGKNALDVAKRLLQKRTIVELARLPFPELSSLKGVGETRAALLISSLEIARRAEEAFQIPTITSPKEVFHLVSFIKNKRKEHFLALLLNVRQQLIRLETISIGTLDASIAHPRDVFGPALQHNASSVIIVHNHPSGDSGPSHEDLILTKRLKYAGKILGINLIDHIIVADKNYTSMKEQNVLPE</sequence>
<dbReference type="InterPro" id="IPR001405">
    <property type="entry name" value="UPF0758"/>
</dbReference>
<evidence type="ECO:0000256" key="4">
    <source>
        <dbReference type="ARBA" id="ARBA00022833"/>
    </source>
</evidence>
<evidence type="ECO:0000256" key="2">
    <source>
        <dbReference type="ARBA" id="ARBA00022723"/>
    </source>
</evidence>
<evidence type="ECO:0000256" key="6">
    <source>
        <dbReference type="RuleBase" id="RU003797"/>
    </source>
</evidence>
<dbReference type="SUPFAM" id="SSF102712">
    <property type="entry name" value="JAB1/MPN domain"/>
    <property type="match status" value="1"/>
</dbReference>
<keyword evidence="2" id="KW-0479">Metal-binding</keyword>
<dbReference type="Pfam" id="PF20582">
    <property type="entry name" value="UPF0758_N"/>
    <property type="match status" value="1"/>
</dbReference>
<dbReference type="EMBL" id="MGAE01000006">
    <property type="protein sequence ID" value="OGK40065.1"/>
    <property type="molecule type" value="Genomic_DNA"/>
</dbReference>
<dbReference type="PANTHER" id="PTHR30471:SF3">
    <property type="entry name" value="UPF0758 PROTEIN YEES-RELATED"/>
    <property type="match status" value="1"/>
</dbReference>
<evidence type="ECO:0000256" key="5">
    <source>
        <dbReference type="ARBA" id="ARBA00023049"/>
    </source>
</evidence>
<organism evidence="8 9">
    <name type="scientific">Candidatus Roizmanbacteria bacterium RIFCSPHIGHO2_12_FULL_44_10</name>
    <dbReference type="NCBI Taxonomy" id="1802054"/>
    <lineage>
        <taxon>Bacteria</taxon>
        <taxon>Candidatus Roizmaniibacteriota</taxon>
    </lineage>
</organism>